<accession>A0A8I1EBU2</accession>
<dbReference type="EMBL" id="JAEHTE010000001">
    <property type="protein sequence ID" value="MBI6882409.1"/>
    <property type="molecule type" value="Genomic_DNA"/>
</dbReference>
<keyword evidence="1" id="KW-0472">Membrane</keyword>
<evidence type="ECO:0000256" key="1">
    <source>
        <dbReference type="SAM" id="Phobius"/>
    </source>
</evidence>
<evidence type="ECO:0008006" key="4">
    <source>
        <dbReference type="Google" id="ProtNLM"/>
    </source>
</evidence>
<feature type="transmembrane region" description="Helical" evidence="1">
    <location>
        <begin position="121"/>
        <end position="142"/>
    </location>
</feature>
<dbReference type="Proteomes" id="UP000637061">
    <property type="component" value="Unassembled WGS sequence"/>
</dbReference>
<reference evidence="2" key="1">
    <citation type="submission" date="2020-12" db="EMBL/GenBank/DDBJ databases">
        <title>Enhanced detection system for hospital associated transmission using whole genome sequencing surveillance.</title>
        <authorList>
            <person name="Harrison L.H."/>
            <person name="Van Tyne D."/>
            <person name="Marsh J.W."/>
            <person name="Griffith M.P."/>
            <person name="Snyder D.J."/>
            <person name="Cooper V.S."/>
            <person name="Mustapha M."/>
        </authorList>
    </citation>
    <scope>NUCLEOTIDE SEQUENCE</scope>
    <source>
        <strain evidence="2">PSB00042</strain>
    </source>
</reference>
<feature type="transmembrane region" description="Helical" evidence="1">
    <location>
        <begin position="157"/>
        <end position="178"/>
    </location>
</feature>
<gene>
    <name evidence="2" type="ORF">JEU22_00500</name>
</gene>
<protein>
    <recommendedName>
        <fullName evidence="4">Transmembrane protein</fullName>
    </recommendedName>
</protein>
<sequence>MQDFSPASVLGLMLANRLATVSLISLFVAIVVAAMNWDKVCYFVRRAWHSTPVIGTVARMARQIKNENGHADENGWRSGELSLCQEYYSYWSSVDKDPSYFAKCEDYLSKVCEKGRRTNPVWVVPLMGALLVLEAVGFAYVIGPYVNREISANNLQYLTWSVSAFLALISGFFAHIAGHQFHHNSLIKKARHWWKADSKRDSHIGKDVAQISIDDSLTDKDATGYNKILARIKTNENVTTRHNWIIIFGATIAIVGIAAFWVRTEQLNALETELVAGYQMTESTTSSSSPFDLPEASAEVEKESKNQSFSDKLGAEHRASLVTFAVLSVVYVAIQFIALWLSMVYGFAGLDSKEAYETRSKFRTAADMIRWMDRQRLAIRAHADHKLRLLQRKVSGFDMASDTGENSSRTAGARDFDAFLKLQKQEESKRALEAHREALEHNRQKAGIDAEYQAPAVVAAPAPAAVQPAAPEAEPEPAAKPLAVEAVVAAAPAAPSIKAVDFDDLRELSDDDLEAITEEYSMTLDQLQKIRKTQLALAKTGKFPAKGVTA</sequence>
<proteinExistence type="predicted"/>
<dbReference type="RefSeq" id="WP_198746028.1">
    <property type="nucleotide sequence ID" value="NZ_JAEHTE010000001.1"/>
</dbReference>
<dbReference type="AlphaFoldDB" id="A0A8I1EBU2"/>
<name>A0A8I1EBU2_PSEPU</name>
<evidence type="ECO:0000313" key="2">
    <source>
        <dbReference type="EMBL" id="MBI6882409.1"/>
    </source>
</evidence>
<feature type="transmembrane region" description="Helical" evidence="1">
    <location>
        <begin position="18"/>
        <end position="37"/>
    </location>
</feature>
<feature type="transmembrane region" description="Helical" evidence="1">
    <location>
        <begin position="243"/>
        <end position="262"/>
    </location>
</feature>
<comment type="caution">
    <text evidence="2">The sequence shown here is derived from an EMBL/GenBank/DDBJ whole genome shotgun (WGS) entry which is preliminary data.</text>
</comment>
<evidence type="ECO:0000313" key="3">
    <source>
        <dbReference type="Proteomes" id="UP000637061"/>
    </source>
</evidence>
<feature type="transmembrane region" description="Helical" evidence="1">
    <location>
        <begin position="321"/>
        <end position="350"/>
    </location>
</feature>
<keyword evidence="1" id="KW-0812">Transmembrane</keyword>
<keyword evidence="1" id="KW-1133">Transmembrane helix</keyword>
<organism evidence="2 3">
    <name type="scientific">Pseudomonas putida</name>
    <name type="common">Arthrobacter siderocapsulatus</name>
    <dbReference type="NCBI Taxonomy" id="303"/>
    <lineage>
        <taxon>Bacteria</taxon>
        <taxon>Pseudomonadati</taxon>
        <taxon>Pseudomonadota</taxon>
        <taxon>Gammaproteobacteria</taxon>
        <taxon>Pseudomonadales</taxon>
        <taxon>Pseudomonadaceae</taxon>
        <taxon>Pseudomonas</taxon>
    </lineage>
</organism>